<keyword evidence="4" id="KW-0413">Isomerase</keyword>
<evidence type="ECO:0000256" key="3">
    <source>
        <dbReference type="ARBA" id="ARBA00010876"/>
    </source>
</evidence>
<comment type="catalytic activity">
    <reaction evidence="1">
        <text>a uridine in mRNA = a pseudouridine in mRNA</text>
        <dbReference type="Rhea" id="RHEA:56644"/>
        <dbReference type="Rhea" id="RHEA-COMP:14658"/>
        <dbReference type="Rhea" id="RHEA-COMP:14659"/>
        <dbReference type="ChEBI" id="CHEBI:65314"/>
        <dbReference type="ChEBI" id="CHEBI:65315"/>
    </reaction>
</comment>
<feature type="compositionally biased region" description="Basic and acidic residues" evidence="8">
    <location>
        <begin position="97"/>
        <end position="128"/>
    </location>
</feature>
<dbReference type="GO" id="GO:0001522">
    <property type="term" value="P:pseudouridine synthesis"/>
    <property type="evidence" value="ECO:0007669"/>
    <property type="project" value="InterPro"/>
</dbReference>
<dbReference type="Pfam" id="PF00849">
    <property type="entry name" value="PseudoU_synth_2"/>
    <property type="match status" value="1"/>
</dbReference>
<comment type="caution">
    <text evidence="10">The sequence shown here is derived from an EMBL/GenBank/DDBJ whole genome shotgun (WGS) entry which is preliminary data.</text>
</comment>
<organism evidence="10 11">
    <name type="scientific">Pristionchus entomophagus</name>
    <dbReference type="NCBI Taxonomy" id="358040"/>
    <lineage>
        <taxon>Eukaryota</taxon>
        <taxon>Metazoa</taxon>
        <taxon>Ecdysozoa</taxon>
        <taxon>Nematoda</taxon>
        <taxon>Chromadorea</taxon>
        <taxon>Rhabditida</taxon>
        <taxon>Rhabditina</taxon>
        <taxon>Diplogasteromorpha</taxon>
        <taxon>Diplogasteroidea</taxon>
        <taxon>Neodiplogasteridae</taxon>
        <taxon>Pristionchus</taxon>
    </lineage>
</organism>
<dbReference type="InterPro" id="IPR050188">
    <property type="entry name" value="RluA_PseudoU_synthase"/>
</dbReference>
<evidence type="ECO:0000256" key="8">
    <source>
        <dbReference type="SAM" id="MobiDB-lite"/>
    </source>
</evidence>
<comment type="catalytic activity">
    <reaction evidence="2">
        <text>uridine in 5S rRNA = pseudouridine in 5S rRNA</text>
        <dbReference type="Rhea" id="RHEA:47036"/>
        <dbReference type="Rhea" id="RHEA-COMP:11730"/>
        <dbReference type="Rhea" id="RHEA-COMP:11731"/>
        <dbReference type="ChEBI" id="CHEBI:65314"/>
        <dbReference type="ChEBI" id="CHEBI:65315"/>
    </reaction>
</comment>
<dbReference type="Proteomes" id="UP001432027">
    <property type="component" value="Unassembled WGS sequence"/>
</dbReference>
<protein>
    <recommendedName>
        <fullName evidence="6">Pseudouridylate synthase RPUSD4, mitochondrial</fullName>
    </recommendedName>
    <alternativeName>
        <fullName evidence="7">RNA pseudouridylate synthase domain-containing protein 4</fullName>
    </alternativeName>
</protein>
<dbReference type="InterPro" id="IPR020103">
    <property type="entry name" value="PsdUridine_synth_cat_dom_sf"/>
</dbReference>
<comment type="similarity">
    <text evidence="3">Belongs to the pseudouridine synthase RluA family.</text>
</comment>
<sequence>MSAADDFFGIEYIQSTSFPSGKNEEKKEERRERSMEKEGGEGSIERYSVMERREWSEMDTEKMSGTQFIDAAFFPELKEKNGEGEWKRGEDGTKNIWEERTVSDHRHSRMEEVKEKRSEKRPKERQERVVMSQSQSEEERKRTGLDEIRSQYFPFWNLTENQMIEALCERVVFNDGEMLAINKPKGIAYSGEKDSTKYQLDRLASRVKEIILPKAEKLHPVLTLDKEHSGIVLFTTNHFLRSELVERMRNEEITIKTDCIVRGMAPSAVISIQTPLVKSTKGSLKMWPAREGDGRGIKVKSGVRKMKGTEAHSHVEVETTSEIPHQIRAHLSLMHLPLLGDQTYGKKRENDDDKEPMRYPSQTLTAFGISRNQSSKMPMFIHRREISIPSIIATKPGVSIMAPLPPHFTLALKKLSLLRKIK</sequence>
<name>A0AAV5T0Z5_9BILA</name>
<proteinExistence type="inferred from homology"/>
<evidence type="ECO:0000256" key="5">
    <source>
        <dbReference type="ARBA" id="ARBA00036943"/>
    </source>
</evidence>
<comment type="catalytic activity">
    <reaction evidence="5">
        <text>a uridine in tRNA = a pseudouridine in tRNA</text>
        <dbReference type="Rhea" id="RHEA:54572"/>
        <dbReference type="Rhea" id="RHEA-COMP:13339"/>
        <dbReference type="Rhea" id="RHEA-COMP:13934"/>
        <dbReference type="ChEBI" id="CHEBI:65314"/>
        <dbReference type="ChEBI" id="CHEBI:65315"/>
    </reaction>
</comment>
<evidence type="ECO:0000313" key="11">
    <source>
        <dbReference type="Proteomes" id="UP001432027"/>
    </source>
</evidence>
<dbReference type="PANTHER" id="PTHR21600">
    <property type="entry name" value="MITOCHONDRIAL RNA PSEUDOURIDINE SYNTHASE"/>
    <property type="match status" value="1"/>
</dbReference>
<dbReference type="AlphaFoldDB" id="A0AAV5T0Z5"/>
<keyword evidence="11" id="KW-1185">Reference proteome</keyword>
<gene>
    <name evidence="10" type="ORF">PENTCL1PPCAC_11436</name>
</gene>
<evidence type="ECO:0000256" key="4">
    <source>
        <dbReference type="ARBA" id="ARBA00023235"/>
    </source>
</evidence>
<reference evidence="10" key="1">
    <citation type="submission" date="2023-10" db="EMBL/GenBank/DDBJ databases">
        <title>Genome assembly of Pristionchus species.</title>
        <authorList>
            <person name="Yoshida K."/>
            <person name="Sommer R.J."/>
        </authorList>
    </citation>
    <scope>NUCLEOTIDE SEQUENCE</scope>
    <source>
        <strain evidence="10">RS0144</strain>
    </source>
</reference>
<dbReference type="GO" id="GO:0003723">
    <property type="term" value="F:RNA binding"/>
    <property type="evidence" value="ECO:0007669"/>
    <property type="project" value="InterPro"/>
</dbReference>
<feature type="region of interest" description="Disordered" evidence="8">
    <location>
        <begin position="1"/>
        <end position="50"/>
    </location>
</feature>
<dbReference type="CDD" id="cd02869">
    <property type="entry name" value="PseudoU_synth_RluA_like"/>
    <property type="match status" value="1"/>
</dbReference>
<dbReference type="EMBL" id="BTSX01000003">
    <property type="protein sequence ID" value="GMS89261.1"/>
    <property type="molecule type" value="Genomic_DNA"/>
</dbReference>
<evidence type="ECO:0000256" key="7">
    <source>
        <dbReference type="ARBA" id="ARBA00041563"/>
    </source>
</evidence>
<evidence type="ECO:0000256" key="1">
    <source>
        <dbReference type="ARBA" id="ARBA00001166"/>
    </source>
</evidence>
<dbReference type="InterPro" id="IPR006145">
    <property type="entry name" value="PsdUridine_synth_RsuA/RluA"/>
</dbReference>
<evidence type="ECO:0000256" key="2">
    <source>
        <dbReference type="ARBA" id="ARBA00001896"/>
    </source>
</evidence>
<dbReference type="GO" id="GO:0009982">
    <property type="term" value="F:pseudouridine synthase activity"/>
    <property type="evidence" value="ECO:0007669"/>
    <property type="project" value="InterPro"/>
</dbReference>
<feature type="region of interest" description="Disordered" evidence="8">
    <location>
        <begin position="97"/>
        <end position="142"/>
    </location>
</feature>
<evidence type="ECO:0000313" key="10">
    <source>
        <dbReference type="EMBL" id="GMS89261.1"/>
    </source>
</evidence>
<evidence type="ECO:0000256" key="6">
    <source>
        <dbReference type="ARBA" id="ARBA00039953"/>
    </source>
</evidence>
<feature type="domain" description="Pseudouridine synthase RsuA/RluA-like" evidence="9">
    <location>
        <begin position="178"/>
        <end position="332"/>
    </location>
</feature>
<accession>A0AAV5T0Z5</accession>
<evidence type="ECO:0000259" key="9">
    <source>
        <dbReference type="Pfam" id="PF00849"/>
    </source>
</evidence>
<dbReference type="PANTHER" id="PTHR21600:SF83">
    <property type="entry name" value="PSEUDOURIDYLATE SYNTHASE RPUSD4, MITOCHONDRIAL"/>
    <property type="match status" value="1"/>
</dbReference>
<dbReference type="SUPFAM" id="SSF55120">
    <property type="entry name" value="Pseudouridine synthase"/>
    <property type="match status" value="1"/>
</dbReference>
<dbReference type="Gene3D" id="3.30.2350.10">
    <property type="entry name" value="Pseudouridine synthase"/>
    <property type="match status" value="1"/>
</dbReference>
<feature type="compositionally biased region" description="Basic and acidic residues" evidence="8">
    <location>
        <begin position="22"/>
        <end position="50"/>
    </location>
</feature>